<proteinExistence type="predicted"/>
<sequence length="394" mass="45877">MPCLCDHRGMWDRRENVIIILVMKWLAKRWVDKLRPGTFDSWDLLMKAFIQRYCPPSNTAKQLEEICNFKQEGDKTLYQAWERYSDLLYRCPTHGINNHQKWHDGSSSRTIEGSSYKGNDYIENKLENLGRDTKKLKENIHAIQVGCQNYGGAHLEKDYPIKEEVKSIKEAKYGEFGRPLPFNLGASVNVIPKSIFKYLKLARIKKTDMLVEMVDMTKISPIGIVENVLVKIDKFLFPSDFMVVDMLNIRIICDRVTFDMEKKIHNFTTPRGEIYMINATCNTPSDASSRFEETNEVHNDYNKEQGRSRKRTRKLRFNINLPSTYFCKPVKQILEGELKFWQTCDPNIKECNRGYEGPSEHLAKDKGFGQECTKVKSPRDDVSDSALRRNICDK</sequence>
<name>A0A699I0E2_TANCI</name>
<evidence type="ECO:0000259" key="1">
    <source>
        <dbReference type="Pfam" id="PF03732"/>
    </source>
</evidence>
<dbReference type="EMBL" id="BKCJ010219684">
    <property type="protein sequence ID" value="GEY89070.1"/>
    <property type="molecule type" value="Genomic_DNA"/>
</dbReference>
<reference evidence="2" key="1">
    <citation type="journal article" date="2019" name="Sci. Rep.">
        <title>Draft genome of Tanacetum cinerariifolium, the natural source of mosquito coil.</title>
        <authorList>
            <person name="Yamashiro T."/>
            <person name="Shiraishi A."/>
            <person name="Satake H."/>
            <person name="Nakayama K."/>
        </authorList>
    </citation>
    <scope>NUCLEOTIDE SEQUENCE</scope>
</reference>
<organism evidence="2">
    <name type="scientific">Tanacetum cinerariifolium</name>
    <name type="common">Dalmatian daisy</name>
    <name type="synonym">Chrysanthemum cinerariifolium</name>
    <dbReference type="NCBI Taxonomy" id="118510"/>
    <lineage>
        <taxon>Eukaryota</taxon>
        <taxon>Viridiplantae</taxon>
        <taxon>Streptophyta</taxon>
        <taxon>Embryophyta</taxon>
        <taxon>Tracheophyta</taxon>
        <taxon>Spermatophyta</taxon>
        <taxon>Magnoliopsida</taxon>
        <taxon>eudicotyledons</taxon>
        <taxon>Gunneridae</taxon>
        <taxon>Pentapetalae</taxon>
        <taxon>asterids</taxon>
        <taxon>campanulids</taxon>
        <taxon>Asterales</taxon>
        <taxon>Asteraceae</taxon>
        <taxon>Asteroideae</taxon>
        <taxon>Anthemideae</taxon>
        <taxon>Anthemidinae</taxon>
        <taxon>Tanacetum</taxon>
    </lineage>
</organism>
<comment type="caution">
    <text evidence="2">The sequence shown here is derived from an EMBL/GenBank/DDBJ whole genome shotgun (WGS) entry which is preliminary data.</text>
</comment>
<dbReference type="CDD" id="cd00303">
    <property type="entry name" value="retropepsin_like"/>
    <property type="match status" value="1"/>
</dbReference>
<gene>
    <name evidence="2" type="ORF">Tci_461044</name>
</gene>
<dbReference type="Gene3D" id="2.40.70.10">
    <property type="entry name" value="Acid Proteases"/>
    <property type="match status" value="1"/>
</dbReference>
<protein>
    <recommendedName>
        <fullName evidence="1">Retrotransposon gag domain-containing protein</fullName>
    </recommendedName>
</protein>
<dbReference type="InterPro" id="IPR005162">
    <property type="entry name" value="Retrotrans_gag_dom"/>
</dbReference>
<dbReference type="InterPro" id="IPR021109">
    <property type="entry name" value="Peptidase_aspartic_dom_sf"/>
</dbReference>
<dbReference type="PANTHER" id="PTHR33067:SF31">
    <property type="entry name" value="RNA-DIRECTED DNA POLYMERASE"/>
    <property type="match status" value="1"/>
</dbReference>
<accession>A0A699I0E2</accession>
<dbReference type="AlphaFoldDB" id="A0A699I0E2"/>
<evidence type="ECO:0000313" key="2">
    <source>
        <dbReference type="EMBL" id="GEY89070.1"/>
    </source>
</evidence>
<dbReference type="PANTHER" id="PTHR33067">
    <property type="entry name" value="RNA-DIRECTED DNA POLYMERASE-RELATED"/>
    <property type="match status" value="1"/>
</dbReference>
<dbReference type="Pfam" id="PF03732">
    <property type="entry name" value="Retrotrans_gag"/>
    <property type="match status" value="1"/>
</dbReference>
<feature type="domain" description="Retrotransposon gag" evidence="1">
    <location>
        <begin position="27"/>
        <end position="101"/>
    </location>
</feature>
<feature type="non-terminal residue" evidence="2">
    <location>
        <position position="394"/>
    </location>
</feature>